<sequence length="288" mass="33762">MKPMLETISVTSDASFKIETYRSADNCAMAGWHIHPEYELVFVKNGRGLLHIDTTKTSYTNGTLVFLAGDIPHADFGNRENLDNEEIVIQFKQDFLDEKLRVFPEFRAIKKLIEKSKHILVFDEQVKKGLEKKFRKFRTLDNQGKLINLLGILHELSRETSYQMLRQSFPLGNFKRDDILRLEQAFEYVNNQYSQNISVEEIAQQLGYTPNSFCRFFKKMTQKRFIGFVNEFRIQKAVEFFNEANSTISDVMFRSGFNDASYFSRQFKKYQGQTPSAYVQDRYSQSVF</sequence>
<evidence type="ECO:0000256" key="3">
    <source>
        <dbReference type="ARBA" id="ARBA00023163"/>
    </source>
</evidence>
<dbReference type="Proteomes" id="UP000237640">
    <property type="component" value="Unassembled WGS sequence"/>
</dbReference>
<dbReference type="InterPro" id="IPR011051">
    <property type="entry name" value="RmlC_Cupin_sf"/>
</dbReference>
<reference evidence="5 6" key="1">
    <citation type="submission" date="2018-03" db="EMBL/GenBank/DDBJ databases">
        <title>Genomic Encyclopedia of Archaeal and Bacterial Type Strains, Phase II (KMG-II): from individual species to whole genera.</title>
        <authorList>
            <person name="Goeker M."/>
        </authorList>
    </citation>
    <scope>NUCLEOTIDE SEQUENCE [LARGE SCALE GENOMIC DNA]</scope>
    <source>
        <strain evidence="5 6">DSM 25027</strain>
    </source>
</reference>
<protein>
    <submittedName>
        <fullName evidence="5">AraC-like DNA-binding protein</fullName>
    </submittedName>
</protein>
<dbReference type="InterPro" id="IPR018060">
    <property type="entry name" value="HTH_AraC"/>
</dbReference>
<keyword evidence="2 5" id="KW-0238">DNA-binding</keyword>
<keyword evidence="6" id="KW-1185">Reference proteome</keyword>
<name>A0A2T0M6G7_9FLAO</name>
<dbReference type="GO" id="GO:0043565">
    <property type="term" value="F:sequence-specific DNA binding"/>
    <property type="evidence" value="ECO:0007669"/>
    <property type="project" value="InterPro"/>
</dbReference>
<keyword evidence="1" id="KW-0805">Transcription regulation</keyword>
<dbReference type="Gene3D" id="1.10.10.60">
    <property type="entry name" value="Homeodomain-like"/>
    <property type="match status" value="2"/>
</dbReference>
<dbReference type="InterPro" id="IPR020449">
    <property type="entry name" value="Tscrpt_reg_AraC-type_HTH"/>
</dbReference>
<dbReference type="PANTHER" id="PTHR43280:SF27">
    <property type="entry name" value="TRANSCRIPTIONAL REGULATOR MTLR"/>
    <property type="match status" value="1"/>
</dbReference>
<dbReference type="SMART" id="SM00342">
    <property type="entry name" value="HTH_ARAC"/>
    <property type="match status" value="1"/>
</dbReference>
<evidence type="ECO:0000313" key="5">
    <source>
        <dbReference type="EMBL" id="PRX53056.1"/>
    </source>
</evidence>
<evidence type="ECO:0000259" key="4">
    <source>
        <dbReference type="PROSITE" id="PS01124"/>
    </source>
</evidence>
<comment type="caution">
    <text evidence="5">The sequence shown here is derived from an EMBL/GenBank/DDBJ whole genome shotgun (WGS) entry which is preliminary data.</text>
</comment>
<dbReference type="Pfam" id="PF12833">
    <property type="entry name" value="HTH_18"/>
    <property type="match status" value="1"/>
</dbReference>
<evidence type="ECO:0000256" key="2">
    <source>
        <dbReference type="ARBA" id="ARBA00023125"/>
    </source>
</evidence>
<keyword evidence="3" id="KW-0804">Transcription</keyword>
<dbReference type="PROSITE" id="PS01124">
    <property type="entry name" value="HTH_ARAC_FAMILY_2"/>
    <property type="match status" value="1"/>
</dbReference>
<dbReference type="GO" id="GO:0003700">
    <property type="term" value="F:DNA-binding transcription factor activity"/>
    <property type="evidence" value="ECO:0007669"/>
    <property type="project" value="InterPro"/>
</dbReference>
<dbReference type="PRINTS" id="PR00032">
    <property type="entry name" value="HTHARAC"/>
</dbReference>
<gene>
    <name evidence="5" type="ORF">CLV81_3957</name>
</gene>
<dbReference type="SUPFAM" id="SSF46689">
    <property type="entry name" value="Homeodomain-like"/>
    <property type="match status" value="2"/>
</dbReference>
<evidence type="ECO:0000313" key="6">
    <source>
        <dbReference type="Proteomes" id="UP000237640"/>
    </source>
</evidence>
<dbReference type="EMBL" id="PVYX01000003">
    <property type="protein sequence ID" value="PRX53056.1"/>
    <property type="molecule type" value="Genomic_DNA"/>
</dbReference>
<dbReference type="InterPro" id="IPR014710">
    <property type="entry name" value="RmlC-like_jellyroll"/>
</dbReference>
<proteinExistence type="predicted"/>
<dbReference type="PANTHER" id="PTHR43280">
    <property type="entry name" value="ARAC-FAMILY TRANSCRIPTIONAL REGULATOR"/>
    <property type="match status" value="1"/>
</dbReference>
<evidence type="ECO:0000256" key="1">
    <source>
        <dbReference type="ARBA" id="ARBA00023015"/>
    </source>
</evidence>
<organism evidence="5 6">
    <name type="scientific">Flagellimonas meridianipacifica</name>
    <dbReference type="NCBI Taxonomy" id="1080225"/>
    <lineage>
        <taxon>Bacteria</taxon>
        <taxon>Pseudomonadati</taxon>
        <taxon>Bacteroidota</taxon>
        <taxon>Flavobacteriia</taxon>
        <taxon>Flavobacteriales</taxon>
        <taxon>Flavobacteriaceae</taxon>
        <taxon>Flagellimonas</taxon>
    </lineage>
</organism>
<accession>A0A2T0M6G7</accession>
<dbReference type="AlphaFoldDB" id="A0A2T0M6G7"/>
<dbReference type="Gene3D" id="2.60.120.10">
    <property type="entry name" value="Jelly Rolls"/>
    <property type="match status" value="1"/>
</dbReference>
<feature type="domain" description="HTH araC/xylS-type" evidence="4">
    <location>
        <begin position="183"/>
        <end position="281"/>
    </location>
</feature>
<dbReference type="InterPro" id="IPR009057">
    <property type="entry name" value="Homeodomain-like_sf"/>
</dbReference>
<dbReference type="SUPFAM" id="SSF51182">
    <property type="entry name" value="RmlC-like cupins"/>
    <property type="match status" value="1"/>
</dbReference>